<dbReference type="InterPro" id="IPR013083">
    <property type="entry name" value="Znf_RING/FYVE/PHD"/>
</dbReference>
<name>V5GBP1_ANOGL</name>
<dbReference type="GO" id="GO:0008270">
    <property type="term" value="F:zinc ion binding"/>
    <property type="evidence" value="ECO:0007669"/>
    <property type="project" value="UniProtKB-KW"/>
</dbReference>
<evidence type="ECO:0000256" key="2">
    <source>
        <dbReference type="ARBA" id="ARBA00012483"/>
    </source>
</evidence>
<feature type="region of interest" description="Disordered" evidence="10">
    <location>
        <begin position="65"/>
        <end position="89"/>
    </location>
</feature>
<keyword evidence="4 9" id="KW-0479">Metal-binding</keyword>
<dbReference type="Gene3D" id="4.10.1000.10">
    <property type="entry name" value="Zinc finger, CCCH-type"/>
    <property type="match status" value="1"/>
</dbReference>
<dbReference type="InterPro" id="IPR017907">
    <property type="entry name" value="Znf_RING_CS"/>
</dbReference>
<protein>
    <recommendedName>
        <fullName evidence="2">RING-type E3 ubiquitin transferase</fullName>
        <ecNumber evidence="2">2.3.2.27</ecNumber>
    </recommendedName>
</protein>
<feature type="zinc finger region" description="C3H1-type" evidence="9">
    <location>
        <begin position="7"/>
        <end position="34"/>
    </location>
</feature>
<gene>
    <name evidence="13" type="primary">MKRN2</name>
</gene>
<dbReference type="PANTHER" id="PTHR11224:SF10">
    <property type="entry name" value="IP09428P-RELATED"/>
    <property type="match status" value="1"/>
</dbReference>
<keyword evidence="3" id="KW-0808">Transferase</keyword>
<evidence type="ECO:0000256" key="5">
    <source>
        <dbReference type="ARBA" id="ARBA00022737"/>
    </source>
</evidence>
<evidence type="ECO:0000259" key="12">
    <source>
        <dbReference type="PROSITE" id="PS50103"/>
    </source>
</evidence>
<evidence type="ECO:0000256" key="7">
    <source>
        <dbReference type="ARBA" id="ARBA00022786"/>
    </source>
</evidence>
<dbReference type="InterPro" id="IPR001841">
    <property type="entry name" value="Znf_RING"/>
</dbReference>
<feature type="domain" description="C3H1-type" evidence="12">
    <location>
        <begin position="199"/>
        <end position="228"/>
    </location>
</feature>
<keyword evidence="7" id="KW-0833">Ubl conjugation pathway</keyword>
<sequence>MNIGVLEENRVICRYNLRGMCRFGGRCRNIHIAPEKLTEKLEAENKITPTIDADSLASSLGACALSPKKSKPSPKDKGAASTVSPKEDLLGLGPSTSSAEEAVALVKKVESAHKTCGICFDIILQKANRLEQTFGILPNCNHCFCFTCLRKWRQSKEFELDVAKACPECRTASDFVYPSKYWVENKEEKTEFIDAQKQRMKKQNCRYFRQGKGKCPFGNTCLYLHALPNGKTLDVGPPRPRRRRPSAIDNDLVHQILFWLNDDDLDDDDVDDFELDLSDPCIAMQYYDHGDIRRYIAMERLMRGDDGDDDDDDSDYEFLLF</sequence>
<dbReference type="PROSITE" id="PS00518">
    <property type="entry name" value="ZF_RING_1"/>
    <property type="match status" value="1"/>
</dbReference>
<dbReference type="PROSITE" id="PS50103">
    <property type="entry name" value="ZF_C3H1"/>
    <property type="match status" value="2"/>
</dbReference>
<dbReference type="FunFam" id="3.30.40.10:FF:000117">
    <property type="entry name" value="Probable E3 ubiquitin-protein ligase makorin-1"/>
    <property type="match status" value="1"/>
</dbReference>
<dbReference type="SMART" id="SM00184">
    <property type="entry name" value="RING"/>
    <property type="match status" value="1"/>
</dbReference>
<reference evidence="13" key="1">
    <citation type="submission" date="2013-07" db="EMBL/GenBank/DDBJ databases">
        <title>Midgut Transcriptome Profiling of Anoplphora glabripennis, a Lignocellulose Degrading, Wood-Boring Cerambycid.</title>
        <authorList>
            <person name="Scully E.D."/>
            <person name="Hoover K."/>
            <person name="Carlson J.E."/>
            <person name="Tien M."/>
            <person name="Geib S.M."/>
        </authorList>
    </citation>
    <scope>NUCLEOTIDE SEQUENCE</scope>
</reference>
<keyword evidence="8 9" id="KW-0862">Zinc</keyword>
<comment type="catalytic activity">
    <reaction evidence="1">
        <text>S-ubiquitinyl-[E2 ubiquitin-conjugating enzyme]-L-cysteine + [acceptor protein]-L-lysine = [E2 ubiquitin-conjugating enzyme]-L-cysteine + N(6)-ubiquitinyl-[acceptor protein]-L-lysine.</text>
        <dbReference type="EC" id="2.3.2.27"/>
    </reaction>
</comment>
<organism evidence="13">
    <name type="scientific">Anoplophora glabripennis</name>
    <name type="common">Asian longhorn beetle</name>
    <name type="synonym">Anoplophora nobilis</name>
    <dbReference type="NCBI Taxonomy" id="217634"/>
    <lineage>
        <taxon>Eukaryota</taxon>
        <taxon>Metazoa</taxon>
        <taxon>Ecdysozoa</taxon>
        <taxon>Arthropoda</taxon>
        <taxon>Hexapoda</taxon>
        <taxon>Insecta</taxon>
        <taxon>Pterygota</taxon>
        <taxon>Neoptera</taxon>
        <taxon>Endopterygota</taxon>
        <taxon>Coleoptera</taxon>
        <taxon>Polyphaga</taxon>
        <taxon>Cucujiformia</taxon>
        <taxon>Chrysomeloidea</taxon>
        <taxon>Cerambycidae</taxon>
        <taxon>Lamiinae</taxon>
        <taxon>Lamiini</taxon>
        <taxon>Anoplophora</taxon>
    </lineage>
</organism>
<dbReference type="Gene3D" id="3.30.40.10">
    <property type="entry name" value="Zinc/RING finger domain, C3HC4 (zinc finger)"/>
    <property type="match status" value="1"/>
</dbReference>
<evidence type="ECO:0000256" key="1">
    <source>
        <dbReference type="ARBA" id="ARBA00000900"/>
    </source>
</evidence>
<dbReference type="InterPro" id="IPR000571">
    <property type="entry name" value="Znf_CCCH"/>
</dbReference>
<evidence type="ECO:0000256" key="3">
    <source>
        <dbReference type="ARBA" id="ARBA00022679"/>
    </source>
</evidence>
<dbReference type="SMART" id="SM00356">
    <property type="entry name" value="ZnF_C3H1"/>
    <property type="match status" value="2"/>
</dbReference>
<feature type="zinc finger region" description="C3H1-type" evidence="9">
    <location>
        <begin position="199"/>
        <end position="228"/>
    </location>
</feature>
<evidence type="ECO:0000256" key="8">
    <source>
        <dbReference type="ARBA" id="ARBA00022833"/>
    </source>
</evidence>
<evidence type="ECO:0000256" key="10">
    <source>
        <dbReference type="SAM" id="MobiDB-lite"/>
    </source>
</evidence>
<dbReference type="PROSITE" id="PS50089">
    <property type="entry name" value="ZF_RING_2"/>
    <property type="match status" value="1"/>
</dbReference>
<proteinExistence type="predicted"/>
<dbReference type="GO" id="GO:0061630">
    <property type="term" value="F:ubiquitin protein ligase activity"/>
    <property type="evidence" value="ECO:0007669"/>
    <property type="project" value="UniProtKB-EC"/>
</dbReference>
<dbReference type="InterPro" id="IPR045072">
    <property type="entry name" value="MKRN-like"/>
</dbReference>
<dbReference type="PANTHER" id="PTHR11224">
    <property type="entry name" value="MAKORIN-RELATED"/>
    <property type="match status" value="1"/>
</dbReference>
<evidence type="ECO:0000256" key="9">
    <source>
        <dbReference type="PROSITE-ProRule" id="PRU00723"/>
    </source>
</evidence>
<keyword evidence="5" id="KW-0677">Repeat</keyword>
<evidence type="ECO:0000259" key="11">
    <source>
        <dbReference type="PROSITE" id="PS50089"/>
    </source>
</evidence>
<feature type="domain" description="RING-type" evidence="11">
    <location>
        <begin position="116"/>
        <end position="170"/>
    </location>
</feature>
<dbReference type="Pfam" id="PF00642">
    <property type="entry name" value="zf-CCCH"/>
    <property type="match status" value="1"/>
</dbReference>
<evidence type="ECO:0000256" key="6">
    <source>
        <dbReference type="ARBA" id="ARBA00022771"/>
    </source>
</evidence>
<evidence type="ECO:0000313" key="13">
    <source>
        <dbReference type="EMBL" id="JAB67565.1"/>
    </source>
</evidence>
<dbReference type="EC" id="2.3.2.27" evidence="2"/>
<accession>V5GBP1</accession>
<dbReference type="AlphaFoldDB" id="V5GBP1"/>
<dbReference type="SUPFAM" id="SSF57850">
    <property type="entry name" value="RING/U-box"/>
    <property type="match status" value="1"/>
</dbReference>
<evidence type="ECO:0000256" key="4">
    <source>
        <dbReference type="ARBA" id="ARBA00022723"/>
    </source>
</evidence>
<dbReference type="EMBL" id="GALX01000901">
    <property type="protein sequence ID" value="JAB67565.1"/>
    <property type="molecule type" value="Transcribed_RNA"/>
</dbReference>
<keyword evidence="6 9" id="KW-0863">Zinc-finger</keyword>
<dbReference type="GO" id="GO:0000209">
    <property type="term" value="P:protein polyubiquitination"/>
    <property type="evidence" value="ECO:0007669"/>
    <property type="project" value="InterPro"/>
</dbReference>
<feature type="domain" description="C3H1-type" evidence="12">
    <location>
        <begin position="7"/>
        <end position="34"/>
    </location>
</feature>